<dbReference type="EMBL" id="HBGA01124908">
    <property type="protein sequence ID" value="CAD9034959.1"/>
    <property type="molecule type" value="Transcribed_RNA"/>
</dbReference>
<keyword evidence="1" id="KW-1133">Transmembrane helix</keyword>
<keyword evidence="1" id="KW-0472">Membrane</keyword>
<protein>
    <submittedName>
        <fullName evidence="2">Uncharacterized protein</fullName>
    </submittedName>
</protein>
<accession>A0A7S1NS83</accession>
<dbReference type="AlphaFoldDB" id="A0A7S1NS83"/>
<evidence type="ECO:0000313" key="2">
    <source>
        <dbReference type="EMBL" id="CAD9034959.1"/>
    </source>
</evidence>
<proteinExistence type="predicted"/>
<evidence type="ECO:0000256" key="1">
    <source>
        <dbReference type="SAM" id="Phobius"/>
    </source>
</evidence>
<sequence>MLGQTVQERTPSPVVEVPSVYEGAYFFSVFSFLDLGLYGFQLVFVVVNKWELDEAIAEEVFDRKKELEDVTGTEPEQGWGHFSWLLQRGAKQVVQMVRSYGCMYTAKIYVHSCEPWPQRKSKGDLAPVIKRMSRWGIVTVLLSVDSPPLQLFLCI</sequence>
<feature type="transmembrane region" description="Helical" evidence="1">
    <location>
        <begin position="24"/>
        <end position="47"/>
    </location>
</feature>
<keyword evidence="1" id="KW-0812">Transmembrane</keyword>
<organism evidence="2">
    <name type="scientific">Eutreptiella gymnastica</name>
    <dbReference type="NCBI Taxonomy" id="73025"/>
    <lineage>
        <taxon>Eukaryota</taxon>
        <taxon>Discoba</taxon>
        <taxon>Euglenozoa</taxon>
        <taxon>Euglenida</taxon>
        <taxon>Spirocuta</taxon>
        <taxon>Euglenophyceae</taxon>
        <taxon>Eutreptiales</taxon>
        <taxon>Eutreptiaceae</taxon>
        <taxon>Eutreptiella</taxon>
    </lineage>
</organism>
<reference evidence="2" key="1">
    <citation type="submission" date="2021-01" db="EMBL/GenBank/DDBJ databases">
        <authorList>
            <person name="Corre E."/>
            <person name="Pelletier E."/>
            <person name="Niang G."/>
            <person name="Scheremetjew M."/>
            <person name="Finn R."/>
            <person name="Kale V."/>
            <person name="Holt S."/>
            <person name="Cochrane G."/>
            <person name="Meng A."/>
            <person name="Brown T."/>
            <person name="Cohen L."/>
        </authorList>
    </citation>
    <scope>NUCLEOTIDE SEQUENCE</scope>
    <source>
        <strain evidence="2">NIES-381</strain>
    </source>
</reference>
<gene>
    <name evidence="2" type="ORF">EGYM00392_LOCUS46112</name>
</gene>
<name>A0A7S1NS83_9EUGL</name>